<name>A0A0R7IKC5_9TOMB</name>
<protein>
    <submittedName>
        <fullName evidence="1">p10 protein</fullName>
    </submittedName>
</protein>
<organism evidence="1">
    <name type="scientific">Soybean yellow mottle mosaic virus</name>
    <dbReference type="NCBI Taxonomy" id="578361"/>
    <lineage>
        <taxon>Viruses</taxon>
        <taxon>Riboviria</taxon>
        <taxon>Orthornavirae</taxon>
        <taxon>Kitrinoviricota</taxon>
        <taxon>Tolucaviricetes</taxon>
        <taxon>Tolivirales</taxon>
        <taxon>Tombusviridae</taxon>
        <taxon>Procedovirinae</taxon>
        <taxon>Gammacarmovirus</taxon>
        <taxon>Gammacarmovirus glycinis</taxon>
    </lineage>
</organism>
<proteinExistence type="predicted"/>
<evidence type="ECO:0000313" key="1">
    <source>
        <dbReference type="EMBL" id="AKP55353.1"/>
    </source>
</evidence>
<accession>A0A0R7IKC5</accession>
<sequence length="94" mass="10347">MQSIRPRVNHLAVITGVILLLWLIRSQSILTLIFDTLAPRVTNITSVILLAIFYCYSCSTSELPILISQPVTHSTSKVVYIAVGTNPVSVAKHE</sequence>
<reference evidence="1" key="1">
    <citation type="submission" date="2014-12" db="EMBL/GenBank/DDBJ databases">
        <title>Full genome characterization of Soybean yellow mottle mosaic virus.</title>
        <authorList>
            <person name="Sandra N."/>
            <person name="Mandal B."/>
            <person name="Jain R.K."/>
        </authorList>
    </citation>
    <scope>NUCLEOTIDE SEQUENCE</scope>
    <source>
        <strain evidence="1">New Delhi</strain>
    </source>
</reference>
<dbReference type="EMBL" id="KP259608">
    <property type="protein sequence ID" value="AKP55353.1"/>
    <property type="molecule type" value="Genomic_RNA"/>
</dbReference>